<evidence type="ECO:0008006" key="3">
    <source>
        <dbReference type="Google" id="ProtNLM"/>
    </source>
</evidence>
<name>A0ABV2NHM4_9HYPH</name>
<comment type="caution">
    <text evidence="1">The sequence shown here is derived from an EMBL/GenBank/DDBJ whole genome shotgun (WGS) entry which is preliminary data.</text>
</comment>
<accession>A0ABV2NHM4</accession>
<keyword evidence="2" id="KW-1185">Reference proteome</keyword>
<organism evidence="1 2">
    <name type="scientific">Methylobacterium radiotolerans</name>
    <dbReference type="NCBI Taxonomy" id="31998"/>
    <lineage>
        <taxon>Bacteria</taxon>
        <taxon>Pseudomonadati</taxon>
        <taxon>Pseudomonadota</taxon>
        <taxon>Alphaproteobacteria</taxon>
        <taxon>Hyphomicrobiales</taxon>
        <taxon>Methylobacteriaceae</taxon>
        <taxon>Methylobacterium</taxon>
    </lineage>
</organism>
<gene>
    <name evidence="1" type="ORF">ABIC20_003313</name>
</gene>
<sequence>MRSGVERASTREPCRPRKAAAVLTGTQIDDLIEEARANRTPARDVSVGGCAGATLRLTPTAAVYSMRFRHAGEPLRIRLGDAGDWTPVQVRSAGAAVRARVEGGAGVPDPAWIALKRSALVAKAARGEAVVVQTHMPKNRAPKTWTYRQARDAWVAHLEAEAESPAQIYRPDTVRNYRSVIGCPAMRALDDRFVSRSPAPDVAEAVAGLV</sequence>
<evidence type="ECO:0000313" key="1">
    <source>
        <dbReference type="EMBL" id="MET3866004.1"/>
    </source>
</evidence>
<proteinExistence type="predicted"/>
<dbReference type="RefSeq" id="WP_029359235.1">
    <property type="nucleotide sequence ID" value="NZ_JBEPNV010000001.1"/>
</dbReference>
<dbReference type="EMBL" id="JBEPNW010000002">
    <property type="protein sequence ID" value="MET3866004.1"/>
    <property type="molecule type" value="Genomic_DNA"/>
</dbReference>
<reference evidence="1 2" key="1">
    <citation type="submission" date="2024-06" db="EMBL/GenBank/DDBJ databases">
        <title>Genomics of switchgrass bacterial isolates.</title>
        <authorList>
            <person name="Shade A."/>
        </authorList>
    </citation>
    <scope>NUCLEOTIDE SEQUENCE [LARGE SCALE GENOMIC DNA]</scope>
    <source>
        <strain evidence="1 2">PvP084</strain>
    </source>
</reference>
<evidence type="ECO:0000313" key="2">
    <source>
        <dbReference type="Proteomes" id="UP001549119"/>
    </source>
</evidence>
<protein>
    <recommendedName>
        <fullName evidence="3">Integrase</fullName>
    </recommendedName>
</protein>
<dbReference type="Proteomes" id="UP001549119">
    <property type="component" value="Unassembled WGS sequence"/>
</dbReference>